<dbReference type="Proteomes" id="UP001057452">
    <property type="component" value="Chromosome 20"/>
</dbReference>
<name>A0ACB9W1M9_CHAAC</name>
<evidence type="ECO:0000313" key="2">
    <source>
        <dbReference type="Proteomes" id="UP001057452"/>
    </source>
</evidence>
<comment type="caution">
    <text evidence="1">The sequence shown here is derived from an EMBL/GenBank/DDBJ whole genome shotgun (WGS) entry which is preliminary data.</text>
</comment>
<organism evidence="1 2">
    <name type="scientific">Chaenocephalus aceratus</name>
    <name type="common">Blackfin icefish</name>
    <name type="synonym">Chaenichthys aceratus</name>
    <dbReference type="NCBI Taxonomy" id="36190"/>
    <lineage>
        <taxon>Eukaryota</taxon>
        <taxon>Metazoa</taxon>
        <taxon>Chordata</taxon>
        <taxon>Craniata</taxon>
        <taxon>Vertebrata</taxon>
        <taxon>Euteleostomi</taxon>
        <taxon>Actinopterygii</taxon>
        <taxon>Neopterygii</taxon>
        <taxon>Teleostei</taxon>
        <taxon>Neoteleostei</taxon>
        <taxon>Acanthomorphata</taxon>
        <taxon>Eupercaria</taxon>
        <taxon>Perciformes</taxon>
        <taxon>Notothenioidei</taxon>
        <taxon>Channichthyidae</taxon>
        <taxon>Chaenocephalus</taxon>
    </lineage>
</organism>
<dbReference type="EMBL" id="CM043804">
    <property type="protein sequence ID" value="KAI4806456.1"/>
    <property type="molecule type" value="Genomic_DNA"/>
</dbReference>
<reference evidence="1" key="1">
    <citation type="submission" date="2022-05" db="EMBL/GenBank/DDBJ databases">
        <title>Chromosome-level genome of Chaenocephalus aceratus.</title>
        <authorList>
            <person name="Park H."/>
        </authorList>
    </citation>
    <scope>NUCLEOTIDE SEQUENCE</scope>
    <source>
        <strain evidence="1">KU_202001</strain>
    </source>
</reference>
<protein>
    <submittedName>
        <fullName evidence="1">Uncharacterized protein</fullName>
    </submittedName>
</protein>
<proteinExistence type="predicted"/>
<accession>A0ACB9W1M9</accession>
<sequence length="257" mass="29514">MITRPGENVDPQQVARAKEKLKPLNLLLKEPETASLSLLQLLAKCNLTLSEYQQCLNTINKSSAIILKRDPKDCWVNGYNPHLLEAWDENIDVSYILNAYSCIIYITSYITKKESGLSEYLKRVIENSSRDNVNECDEMREIMQEYSKKREVSAQECVTRACGIHMKKCSRGVIFIPTDDNPVKMSLPMSRLENKTSECPNVWMTSLTDRYKARPETPEYEEMCLADFAATCRIVYGQHTKGKHVMPLLNEMGFVER</sequence>
<gene>
    <name evidence="1" type="ORF">KUCAC02_017281</name>
</gene>
<evidence type="ECO:0000313" key="1">
    <source>
        <dbReference type="EMBL" id="KAI4806456.1"/>
    </source>
</evidence>
<keyword evidence="2" id="KW-1185">Reference proteome</keyword>